<proteinExistence type="predicted"/>
<dbReference type="AlphaFoldDB" id="A0A0L8GLM6"/>
<reference evidence="1" key="1">
    <citation type="submission" date="2015-07" db="EMBL/GenBank/DDBJ databases">
        <title>MeaNS - Measles Nucleotide Surveillance Program.</title>
        <authorList>
            <person name="Tran T."/>
            <person name="Druce J."/>
        </authorList>
    </citation>
    <scope>NUCLEOTIDE SEQUENCE</scope>
    <source>
        <strain evidence="1">UCB-OBI-ISO-001</strain>
        <tissue evidence="1">Gonad</tissue>
    </source>
</reference>
<accession>A0A0L8GLM6</accession>
<organism evidence="1">
    <name type="scientific">Octopus bimaculoides</name>
    <name type="common">California two-spotted octopus</name>
    <dbReference type="NCBI Taxonomy" id="37653"/>
    <lineage>
        <taxon>Eukaryota</taxon>
        <taxon>Metazoa</taxon>
        <taxon>Spiralia</taxon>
        <taxon>Lophotrochozoa</taxon>
        <taxon>Mollusca</taxon>
        <taxon>Cephalopoda</taxon>
        <taxon>Coleoidea</taxon>
        <taxon>Octopodiformes</taxon>
        <taxon>Octopoda</taxon>
        <taxon>Incirrata</taxon>
        <taxon>Octopodidae</taxon>
        <taxon>Octopus</taxon>
    </lineage>
</organism>
<dbReference type="EMBL" id="KQ421277">
    <property type="protein sequence ID" value="KOF77877.1"/>
    <property type="molecule type" value="Genomic_DNA"/>
</dbReference>
<sequence>MDLFPQAYNFNNTHNPILAAGYLPDVLHYSINIQPLSHHYSSDYNGSFYNKNVFLFSLNNQ</sequence>
<evidence type="ECO:0000313" key="1">
    <source>
        <dbReference type="EMBL" id="KOF77877.1"/>
    </source>
</evidence>
<protein>
    <submittedName>
        <fullName evidence="1">Uncharacterized protein</fullName>
    </submittedName>
</protein>
<gene>
    <name evidence="1" type="ORF">OCBIM_22031561mg</name>
</gene>
<name>A0A0L8GLM6_OCTBM</name>